<sequence length="320" mass="36753">MTECEVLIVGGGPAGSTAAWKLVEAGFDVIILDKSKFPRLKLCAGWITPRVIKDLEIDINQYPYTIQKFNRLNYYFFQKLKLPIPTVQFSIRRYEFDDWLLKRSETKVYHHKVTDIKKVKDHFIIDDMFRSKYLVGAGGTHCPVYRTFFSELSSRNEGKRILALEEEFPYQVVDARCHLWMMENKLAGYSWYVPKGRNYLNVGIGGTLNALRSENNSIKYHWELLVNKLKNIGLINNFEFHPRGYNYYLRDKDPIVQLDNIYLVGDAVGLATIDMGEGIGPSVQSGILAAEAIINQSEYSVKSISKFSIPSIIFGKFISY</sequence>
<protein>
    <submittedName>
        <fullName evidence="1">Geranylgeranyl reductase</fullName>
    </submittedName>
</protein>
<proteinExistence type="predicted"/>
<dbReference type="InterPro" id="IPR050407">
    <property type="entry name" value="Geranylgeranyl_reductase"/>
</dbReference>
<dbReference type="AlphaFoldDB" id="A0A3B1BZZ3"/>
<organism evidence="1">
    <name type="scientific">hydrothermal vent metagenome</name>
    <dbReference type="NCBI Taxonomy" id="652676"/>
    <lineage>
        <taxon>unclassified sequences</taxon>
        <taxon>metagenomes</taxon>
        <taxon>ecological metagenomes</taxon>
    </lineage>
</organism>
<dbReference type="EMBL" id="UOGD01000197">
    <property type="protein sequence ID" value="VAX21392.1"/>
    <property type="molecule type" value="Genomic_DNA"/>
</dbReference>
<accession>A0A3B1BZZ3</accession>
<evidence type="ECO:0000313" key="1">
    <source>
        <dbReference type="EMBL" id="VAX21392.1"/>
    </source>
</evidence>
<dbReference type="SUPFAM" id="SSF51905">
    <property type="entry name" value="FAD/NAD(P)-binding domain"/>
    <property type="match status" value="1"/>
</dbReference>
<dbReference type="PRINTS" id="PR00420">
    <property type="entry name" value="RNGMNOXGNASE"/>
</dbReference>
<dbReference type="Gene3D" id="3.50.50.60">
    <property type="entry name" value="FAD/NAD(P)-binding domain"/>
    <property type="match status" value="1"/>
</dbReference>
<reference evidence="1" key="1">
    <citation type="submission" date="2018-06" db="EMBL/GenBank/DDBJ databases">
        <authorList>
            <person name="Zhirakovskaya E."/>
        </authorList>
    </citation>
    <scope>NUCLEOTIDE SEQUENCE</scope>
</reference>
<dbReference type="PANTHER" id="PTHR42685:SF22">
    <property type="entry name" value="CONDITIONED MEDIUM FACTOR RECEPTOR 1"/>
    <property type="match status" value="1"/>
</dbReference>
<dbReference type="InterPro" id="IPR036188">
    <property type="entry name" value="FAD/NAD-bd_sf"/>
</dbReference>
<dbReference type="Pfam" id="PF13450">
    <property type="entry name" value="NAD_binding_8"/>
    <property type="match status" value="1"/>
</dbReference>
<name>A0A3B1BZZ3_9ZZZZ</name>
<gene>
    <name evidence="1" type="ORF">MNBD_IGNAVI01-2993</name>
</gene>
<dbReference type="PANTHER" id="PTHR42685">
    <property type="entry name" value="GERANYLGERANYL DIPHOSPHATE REDUCTASE"/>
    <property type="match status" value="1"/>
</dbReference>